<dbReference type="SMART" id="SM00736">
    <property type="entry name" value="CADG"/>
    <property type="match status" value="4"/>
</dbReference>
<dbReference type="EMBL" id="AP023423">
    <property type="protein sequence ID" value="BCK87235.1"/>
    <property type="molecule type" value="Genomic_DNA"/>
</dbReference>
<dbReference type="Proteomes" id="UP001320326">
    <property type="component" value="Chromosome"/>
</dbReference>
<dbReference type="InterPro" id="IPR018511">
    <property type="entry name" value="Hemolysin-typ_Ca-bd_CS"/>
</dbReference>
<proteinExistence type="predicted"/>
<feature type="region of interest" description="Disordered" evidence="4">
    <location>
        <begin position="1387"/>
        <end position="1420"/>
    </location>
</feature>
<dbReference type="Pfam" id="PF06594">
    <property type="entry name" value="HCBP_related"/>
    <property type="match status" value="1"/>
</dbReference>
<dbReference type="InterPro" id="IPR013783">
    <property type="entry name" value="Ig-like_fold"/>
</dbReference>
<feature type="domain" description="Dystroglycan-type cadherin-like" evidence="5">
    <location>
        <begin position="3097"/>
        <end position="3197"/>
    </location>
</feature>
<dbReference type="Pfam" id="PF05345">
    <property type="entry name" value="He_PIG"/>
    <property type="match status" value="4"/>
</dbReference>
<dbReference type="NCBIfam" id="NF012211">
    <property type="entry name" value="tand_rpt_95"/>
    <property type="match status" value="2"/>
</dbReference>
<keyword evidence="2" id="KW-0964">Secreted</keyword>
<dbReference type="GO" id="GO:0005576">
    <property type="term" value="C:extracellular region"/>
    <property type="evidence" value="ECO:0007669"/>
    <property type="project" value="UniProtKB-SubCell"/>
</dbReference>
<name>A0AAN2BYK1_9PROT</name>
<dbReference type="PROSITE" id="PS00330">
    <property type="entry name" value="HEMOLYSIN_CALCIUM"/>
    <property type="match status" value="17"/>
</dbReference>
<feature type="compositionally biased region" description="Low complexity" evidence="4">
    <location>
        <begin position="1392"/>
        <end position="1404"/>
    </location>
</feature>
<evidence type="ECO:0000313" key="7">
    <source>
        <dbReference type="Proteomes" id="UP001320326"/>
    </source>
</evidence>
<evidence type="ECO:0000256" key="4">
    <source>
        <dbReference type="SAM" id="MobiDB-lite"/>
    </source>
</evidence>
<feature type="domain" description="Dystroglycan-type cadherin-like" evidence="5">
    <location>
        <begin position="2567"/>
        <end position="2669"/>
    </location>
</feature>
<dbReference type="InterPro" id="IPR010566">
    <property type="entry name" value="Haemolys_ca-bd"/>
</dbReference>
<dbReference type="InterPro" id="IPR010221">
    <property type="entry name" value="VCBS_dom"/>
</dbReference>
<evidence type="ECO:0000256" key="3">
    <source>
        <dbReference type="ARBA" id="ARBA00022837"/>
    </source>
</evidence>
<dbReference type="KEGG" id="seme:MIZ01_1007"/>
<dbReference type="GO" id="GO:0005509">
    <property type="term" value="F:calcium ion binding"/>
    <property type="evidence" value="ECO:0007669"/>
    <property type="project" value="InterPro"/>
</dbReference>
<keyword evidence="7" id="KW-1185">Reference proteome</keyword>
<evidence type="ECO:0000256" key="1">
    <source>
        <dbReference type="ARBA" id="ARBA00004613"/>
    </source>
</evidence>
<feature type="domain" description="Dystroglycan-type cadherin-like" evidence="5">
    <location>
        <begin position="2467"/>
        <end position="2566"/>
    </location>
</feature>
<comment type="subcellular location">
    <subcellularLocation>
        <location evidence="1">Secreted</location>
    </subcellularLocation>
</comment>
<dbReference type="Pfam" id="PF00353">
    <property type="entry name" value="HemolysinCabind"/>
    <property type="match status" value="16"/>
</dbReference>
<reference evidence="6 7" key="1">
    <citation type="journal article" date="2022" name="Int. J. Syst. Evol. Microbiol.">
        <title>&lt;i&gt;Sideroxyarcus emersonii&lt;/i&gt; gen. nov. sp. nov., a neutrophilic, microaerobic iron- and thiosulfate-oxidizing bacterium isolated from iron-rich wetland sediment.</title>
        <authorList>
            <person name="Kato S."/>
            <person name="Itoh T."/>
            <person name="Iino T."/>
            <person name="Ohkuma M."/>
        </authorList>
    </citation>
    <scope>NUCLEOTIDE SEQUENCE [LARGE SCALE GENOMIC DNA]</scope>
    <source>
        <strain evidence="6 7">MIZ01</strain>
    </source>
</reference>
<dbReference type="Gene3D" id="2.60.40.10">
    <property type="entry name" value="Immunoglobulins"/>
    <property type="match status" value="7"/>
</dbReference>
<dbReference type="PANTHER" id="PTHR38340">
    <property type="entry name" value="S-LAYER PROTEIN"/>
    <property type="match status" value="1"/>
</dbReference>
<dbReference type="InterPro" id="IPR011049">
    <property type="entry name" value="Serralysin-like_metalloprot_C"/>
</dbReference>
<accession>A0AAN2BYK1</accession>
<feature type="region of interest" description="Disordered" evidence="4">
    <location>
        <begin position="1"/>
        <end position="23"/>
    </location>
</feature>
<dbReference type="CDD" id="cd11303">
    <property type="entry name" value="Dystroglycan_repeat"/>
    <property type="match status" value="1"/>
</dbReference>
<feature type="domain" description="Dystroglycan-type cadherin-like" evidence="5">
    <location>
        <begin position="3198"/>
        <end position="3303"/>
    </location>
</feature>
<dbReference type="InterPro" id="IPR001343">
    <property type="entry name" value="Hemolysn_Ca-bd"/>
</dbReference>
<dbReference type="GO" id="GO:0016020">
    <property type="term" value="C:membrane"/>
    <property type="evidence" value="ECO:0007669"/>
    <property type="project" value="InterPro"/>
</dbReference>
<dbReference type="InterPro" id="IPR040853">
    <property type="entry name" value="RapA2_cadherin-like"/>
</dbReference>
<keyword evidence="3" id="KW-0106">Calcium</keyword>
<dbReference type="InterPro" id="IPR015919">
    <property type="entry name" value="Cadherin-like_sf"/>
</dbReference>
<organism evidence="6 7">
    <name type="scientific">Sideroxyarcus emersonii</name>
    <dbReference type="NCBI Taxonomy" id="2764705"/>
    <lineage>
        <taxon>Bacteria</taxon>
        <taxon>Pseudomonadati</taxon>
        <taxon>Pseudomonadota</taxon>
        <taxon>Betaproteobacteria</taxon>
        <taxon>Nitrosomonadales</taxon>
        <taxon>Gallionellaceae</taxon>
        <taxon>Sideroxyarcus</taxon>
    </lineage>
</organism>
<evidence type="ECO:0000313" key="6">
    <source>
        <dbReference type="EMBL" id="BCK87235.1"/>
    </source>
</evidence>
<dbReference type="InterPro" id="IPR050557">
    <property type="entry name" value="RTX_toxin/Mannuronan_C5-epim"/>
</dbReference>
<protein>
    <recommendedName>
        <fullName evidence="5">Dystroglycan-type cadherin-like domain-containing protein</fullName>
    </recommendedName>
</protein>
<dbReference type="SUPFAM" id="SSF51120">
    <property type="entry name" value="beta-Roll"/>
    <property type="match status" value="11"/>
</dbReference>
<evidence type="ECO:0000259" key="5">
    <source>
        <dbReference type="SMART" id="SM00736"/>
    </source>
</evidence>
<dbReference type="Pfam" id="PF17803">
    <property type="entry name" value="Cadherin_4"/>
    <property type="match status" value="3"/>
</dbReference>
<dbReference type="NCBIfam" id="TIGR01965">
    <property type="entry name" value="VCBS_repeat"/>
    <property type="match status" value="4"/>
</dbReference>
<dbReference type="SUPFAM" id="SSF49313">
    <property type="entry name" value="Cadherin-like"/>
    <property type="match status" value="4"/>
</dbReference>
<sequence>MTDPVEYWDTGEITNTCPPDPKPSIPDNINTGVNNTKKFVQRFGDPLTLDLNGDGINTVPLAPPPILFDHTGSGIKTGTGWIAPDDGFLVLDRNGNGTIDNGTELCGDSTPILNANGNVIGKAKDGFDALAQLDTNHDGVVDAQDANFYNLQVWQDLNQDGISQAGELKYLADDLNITSINVSATQHSQMLPSGNQMADIGSFTYADGPTGSTGSVSNMADINLALDTFHRTFVTPVPLTPAAEQLSDMQGSGRVRDLSEAVSLSSTLEAVLTQYSNAGTREEQLALIDNLIAEWGKSSGFADMQTRAAANGYTLVYAGLTPAQQAHLSVLEQFTGSSYFRMPWEGNSGAMGASQGMTVGYDGNPKHIRIDLSTRFQQTKMLDDTYAILRDAVYQALLPQTRLLPYLDAVGLKQEGGDLVYDFVNVRELFQAQILANPDKAIADLVEFDRYGKDYFQGSDWEAQGWQLLGDTLNDIALTDPAHTLSPAILKTLADFNIRMDGQANFKSNAEVQIAKADGSTLNAAWNGSVLVGNAGNDVLNGGYYGNNILIGGAGDDVINGGTLATNILDGGAGDDVLKGGWYNDTLRGGDGNDSLDGGWANDILDGGAGDDTLNGDTGNDVLTGGTGNDILKGGSGSDTYVYNKGDGTDTIIDSSNWHTDTNILQLGAGITADNLFVTYDSATGTVLLDMGNGDSIHIGNPNDLVVQTIQLADGSTLDVDTLIKQRNLVQNGTDGADTLQGSDSGYTDVLNGGAGDDTLNGGSGNDVLTGGAGNDVLSGGIGNDTYVYNLGDGSDRITDYGRASYDWRTNQFRSAENNTLSFGAGITANMLSVSYDSVTQAATLVLSNGGTIEIGTPDDMAIQTLQFVDGGTLNMNALVAQQTLTQVGTEGNDVLTGSDSILFRDSIQGVGGDDTLYGGAGGDTLDGGAGNDTLYGQSGNDILIGGTGSDTLSGGGGNDTCVYNLGDGADKIIDVVGTHPQGGGGWMTPDVNTLSFGAGITADMLKIRFMPDPADPTGNTGSIVFDLGNGDAINVGNGDQASSSYNLSVQTIQFADGSIFTIDQILHRNKFYLDGTAAAESLTGFNHFYGNNLQGMGGNDTVTGTEGNDILSGGTGNDVLIGMAGSDTYIFNIGDGADQIIDYPSGAQTASGWVAGTNTLSFGAGITADMVIPRYDININAVVLDLGNGDSINVGTADALAIQQLKFADGSIVNLNDFISQKSLTEVGTNGSDVLYGSNSLSYSDILIGGTGNDLLIGGRGSDTYVFNLGDGIDNIIDTGSRDVAQGSGVNVLRFGAGITADMISVQLDGEFGDVTLDLGGGDSITIGQIDLATNDMNGISIQQLQFTDGTTITPFELIAQKGLDVIGGDGIDVLQGAANWGNRMQGGAGDDSLSGGSGSDILDGGDGNDRLDGGLGNDTLNGGAGNDQLVGGYGNDVLTGGTGSDTLFGGEGGDTYIFNQGDGVDLIADSNTAGQINTLRLGAGLTVPTLSLATTQDNGLLTLDFGNGDAVVIGGFNRNDLLAGLSIQRFEFADGTVMTAQQLIDLGINVDGTVGDDVLLGSSAADYMFGGDGNDALMAGAANDILDGAAGNDVLSGEGGNDTLQGGTGYDALYGGAGSDTYVFNWGDGQDRIIDNQGSNTLQFGAGIFASDVTFSKFGSDLQINLSNGADGIRVVDWFAGNSIETLNFDDGTSLDLRAMEASFADVPIVGTAADDTLTGSAGNDTLAGGQGNDTLIGGTGNDTYLFNPGDGVDQIYELSGLGKPATDNSIMFGAGITPDMLTFNVDVVQAADAWRTGYGNTPSFPSTAVDLAPNENTRQVMTISVGAQGDAIQVMSGMNASGKFKFADGSEFTLNELITWQDAGLPTINDTINDPWRASTLDGVGTSAVFNGGMDNDIIISGDQNDSYTFNLGDGQDVIADLGGWNNIRFGAGITAQDITWNYDPASATPFTLNVEPYGDSIAIANGEQGIIRNFVFSDGTAITFDQLLAQQGGLPPVTPDTSKSLYSYNSGLLMGSSADDTINSDVTSFSGTTIVVGGKGNDIMYGSNSTFLFNVGDGQDTIQTKRWGGSYSDSGMTLLFGTGITPDASFNIEVIEKKNTGSLWNWQTGQIGLDSQDISINYGNQGDQVFIQDAYTFQAGQNQLPGSLPSAWDWWGGEAQTVQGIHKIEFANGVVWNYEDIMAHATHIVEDATSALVTGTGYNDRIIAHADNSVLSGGMGNDTYVISEPGDYTITDACGVSGGNNAVEFAWNYAVSNFTLSNEGGLALSFDNGATIRLSEFDPNDPQASCSIDSFKFADGTVLTYDQILARGIDIQGSAASEVIEGTAVNDRIGALDGNDTIIGGKGNDILRGGEGSDTYVHNLGDGADTIIDQGWHWNGNVLAADENTLQLGAGIDQSNVSVSFNADTGSIVLNMADGGSVYLGQPGAFSVQTIQFADSTSWDEWAVIAHLPSGDGNNLAPTLSGSLADQNATQDLAFVYQIPDTVFADPNGDSMSYKVAMADGTALPAWVQFDPATRTFSGTPSNADVRSINLSVTATDSAGLSTSGTFVLNVLNVNDAPVVSMMLADQATKENTPFSYTIPADTFTDADTIYGDSLSYSATLADGSALPSWLTFDPSAGIFSGTPGHGDTGTLDVLVTATDTGGLAATATLKLDVAPNNQPPVANADNIITNEDAVQTIIPVATLLANDTDPNAGDVLTLSGFDGVIANGNLVMQGTNGDLMLDIGDRYQSLSEGQVATDSFSYTIVDLMGATSTAMVNVAITGTNDAPVTTVDTAAVKEDATLIATGNILANDSDVDQGAVLQVADAGVYVRQYGTLTLNADGTYSYALDNALAVQSLAEGQVVTESCAYQASDGITSTPSTLTISITGTNDAPVVAADTAAVQEDLSIAATGNVLINDTDVDQGTVLSVANAGTYVCQYGTLTLNADGSYSYALDNASLGVQSLAQGQVVTETFAYQATDGIVATPSTLTVSITGTNDTPVMTVDSAAMQEDLVITATGNVLANDTDVDQGTVLQVANAGVYTGQYGTLTLNADGSYTYALDNASIGVQSLAQGQVVAETFAYQATDGIVATPSTLTVSITGTNDAPVVAVPLSDTSTLEDQLFHFQVPADTFTDIDQGDVLTYHATMSDGSVLPDWLTFDATTLTFSGVPSNWDVGVFNVSVTATDTGGLSAIDTFTLDVQNVNDAPIMLSHIADQHIAESHCDDHYGFSFAVPANTFDDWDIVHGDSLTYSATMADGEKLPCWLKFDAATCTFSGRAEGSGSWDILLTATDRAGASVSQVFNLSAGQDRHEEHRDNCHDDHALPVDATQDEIITGSSVNDIIHTGNGADTIVFKRGYGQDTVYGGIGTDNTVVLGGGIQTADIALSKQGNDLILESGNSAQITFRNWYDTSVNHKSVLNLEIISNAMSGFGEDNHHGEHDDHLSIRQFDFTAVVNAFDQALATNPALNAWSMTDALLSAHLEGCDSSALGGDLANQFNQNGSWAGIALASSQTAINDANFGGIPQQLHPFAGLQTTTAKLG</sequence>
<dbReference type="PRINTS" id="PR00313">
    <property type="entry name" value="CABNDNGRPT"/>
</dbReference>
<dbReference type="Gene3D" id="2.150.10.10">
    <property type="entry name" value="Serralysin-like metalloprotease, C-terminal"/>
    <property type="match status" value="9"/>
</dbReference>
<evidence type="ECO:0000256" key="2">
    <source>
        <dbReference type="ARBA" id="ARBA00022525"/>
    </source>
</evidence>
<dbReference type="PANTHER" id="PTHR38340:SF1">
    <property type="entry name" value="S-LAYER PROTEIN"/>
    <property type="match status" value="1"/>
</dbReference>
<dbReference type="InterPro" id="IPR006644">
    <property type="entry name" value="Cadg"/>
</dbReference>
<gene>
    <name evidence="6" type="ORF">MIZ01_1007</name>
</gene>